<dbReference type="GO" id="GO:0046872">
    <property type="term" value="F:metal ion binding"/>
    <property type="evidence" value="ECO:0007669"/>
    <property type="project" value="UniProtKB-KW"/>
</dbReference>
<dbReference type="AlphaFoldDB" id="A0A6J5YJL4"/>
<dbReference type="InterPro" id="IPR013154">
    <property type="entry name" value="ADH-like_N"/>
</dbReference>
<accession>A0A6J5YJL4</accession>
<keyword evidence="3" id="KW-0479">Metal-binding</keyword>
<evidence type="ECO:0000256" key="4">
    <source>
        <dbReference type="ARBA" id="ARBA00022833"/>
    </source>
</evidence>
<reference evidence="8" key="1">
    <citation type="submission" date="2020-05" db="EMBL/GenBank/DDBJ databases">
        <authorList>
            <person name="Chiriac C."/>
            <person name="Salcher M."/>
            <person name="Ghai R."/>
            <person name="Kavagutti S V."/>
        </authorList>
    </citation>
    <scope>NUCLEOTIDE SEQUENCE</scope>
</reference>
<feature type="domain" description="Alcohol dehydrogenase-like N-terminal" evidence="7">
    <location>
        <begin position="24"/>
        <end position="116"/>
    </location>
</feature>
<evidence type="ECO:0000259" key="6">
    <source>
        <dbReference type="Pfam" id="PF00107"/>
    </source>
</evidence>
<sequence length="311" mass="31848">MRAVRCIEGKPTVVDVEPSVGEGVRVKVASAGICGSDLHLMKMGLPLTFGHEIAGTLPDGTPVAVEPLAPCGECAPCLDGQYQRCAIGPTIVFGVGRDGGMAEEVLTPARSLSLLPAGVAASDGCLVEPLAVAVHGVRRGGIRPTDRVAVIGGGTIGQMALVVSQAVGASVDLTARHDRQREAAQRLGAGEVRDGGYDVVIEAAGTSSALTEAVNRCRSGGTVVLLGSYWDGTIEMPGLSVTMKEITLVPATMYNRVGPSRDIDVAATILGARPELPDAVITHRFPLDAGAEAFAVAADRSAGAIKVVLEP</sequence>
<evidence type="ECO:0000259" key="7">
    <source>
        <dbReference type="Pfam" id="PF08240"/>
    </source>
</evidence>
<dbReference type="EMBL" id="CAEMXZ010000191">
    <property type="protein sequence ID" value="CAB4324671.1"/>
    <property type="molecule type" value="Genomic_DNA"/>
</dbReference>
<protein>
    <submittedName>
        <fullName evidence="8">Unannotated protein</fullName>
    </submittedName>
</protein>
<dbReference type="PANTHER" id="PTHR43161">
    <property type="entry name" value="SORBITOL DEHYDROGENASE"/>
    <property type="match status" value="1"/>
</dbReference>
<dbReference type="InterPro" id="IPR011032">
    <property type="entry name" value="GroES-like_sf"/>
</dbReference>
<gene>
    <name evidence="8" type="ORF">UFOPK1392_02447</name>
</gene>
<organism evidence="8">
    <name type="scientific">freshwater metagenome</name>
    <dbReference type="NCBI Taxonomy" id="449393"/>
    <lineage>
        <taxon>unclassified sequences</taxon>
        <taxon>metagenomes</taxon>
        <taxon>ecological metagenomes</taxon>
    </lineage>
</organism>
<feature type="domain" description="Alcohol dehydrogenase-like C-terminal" evidence="6">
    <location>
        <begin position="156"/>
        <end position="255"/>
    </location>
</feature>
<keyword evidence="5" id="KW-0560">Oxidoreductase</keyword>
<dbReference type="InterPro" id="IPR013149">
    <property type="entry name" value="ADH-like_C"/>
</dbReference>
<keyword evidence="4" id="KW-0862">Zinc</keyword>
<evidence type="ECO:0000256" key="5">
    <source>
        <dbReference type="ARBA" id="ARBA00023002"/>
    </source>
</evidence>
<evidence type="ECO:0000313" key="8">
    <source>
        <dbReference type="EMBL" id="CAB4324671.1"/>
    </source>
</evidence>
<comment type="similarity">
    <text evidence="2">Belongs to the zinc-containing alcohol dehydrogenase family.</text>
</comment>
<comment type="cofactor">
    <cofactor evidence="1">
        <name>Zn(2+)</name>
        <dbReference type="ChEBI" id="CHEBI:29105"/>
    </cofactor>
</comment>
<dbReference type="Pfam" id="PF08240">
    <property type="entry name" value="ADH_N"/>
    <property type="match status" value="1"/>
</dbReference>
<dbReference type="Gene3D" id="3.90.180.10">
    <property type="entry name" value="Medium-chain alcohol dehydrogenases, catalytic domain"/>
    <property type="match status" value="1"/>
</dbReference>
<dbReference type="InterPro" id="IPR036291">
    <property type="entry name" value="NAD(P)-bd_dom_sf"/>
</dbReference>
<dbReference type="SUPFAM" id="SSF51735">
    <property type="entry name" value="NAD(P)-binding Rossmann-fold domains"/>
    <property type="match status" value="1"/>
</dbReference>
<dbReference type="GO" id="GO:0016491">
    <property type="term" value="F:oxidoreductase activity"/>
    <property type="evidence" value="ECO:0007669"/>
    <property type="project" value="UniProtKB-KW"/>
</dbReference>
<dbReference type="PANTHER" id="PTHR43161:SF9">
    <property type="entry name" value="SORBITOL DEHYDROGENASE"/>
    <property type="match status" value="1"/>
</dbReference>
<proteinExistence type="inferred from homology"/>
<evidence type="ECO:0000256" key="3">
    <source>
        <dbReference type="ARBA" id="ARBA00022723"/>
    </source>
</evidence>
<dbReference type="SUPFAM" id="SSF50129">
    <property type="entry name" value="GroES-like"/>
    <property type="match status" value="1"/>
</dbReference>
<name>A0A6J5YJL4_9ZZZZ</name>
<dbReference type="Gene3D" id="3.40.50.720">
    <property type="entry name" value="NAD(P)-binding Rossmann-like Domain"/>
    <property type="match status" value="1"/>
</dbReference>
<dbReference type="Pfam" id="PF00107">
    <property type="entry name" value="ADH_zinc_N"/>
    <property type="match status" value="1"/>
</dbReference>
<evidence type="ECO:0000256" key="1">
    <source>
        <dbReference type="ARBA" id="ARBA00001947"/>
    </source>
</evidence>
<evidence type="ECO:0000256" key="2">
    <source>
        <dbReference type="ARBA" id="ARBA00008072"/>
    </source>
</evidence>